<feature type="domain" description="HTH cro/C1-type" evidence="2">
    <location>
        <begin position="148"/>
        <end position="183"/>
    </location>
</feature>
<keyword evidence="1" id="KW-0238">DNA-binding</keyword>
<gene>
    <name evidence="3" type="ORF">H8Z83_11790</name>
</gene>
<dbReference type="SMART" id="SM00530">
    <property type="entry name" value="HTH_XRE"/>
    <property type="match status" value="2"/>
</dbReference>
<evidence type="ECO:0000259" key="2">
    <source>
        <dbReference type="PROSITE" id="PS50943"/>
    </source>
</evidence>
<feature type="domain" description="HTH cro/C1-type" evidence="2">
    <location>
        <begin position="77"/>
        <end position="132"/>
    </location>
</feature>
<dbReference type="Gene3D" id="1.10.260.40">
    <property type="entry name" value="lambda repressor-like DNA-binding domains"/>
    <property type="match status" value="2"/>
</dbReference>
<dbReference type="InterPro" id="IPR010982">
    <property type="entry name" value="Lambda_DNA-bd_dom_sf"/>
</dbReference>
<evidence type="ECO:0000313" key="4">
    <source>
        <dbReference type="Proteomes" id="UP000620327"/>
    </source>
</evidence>
<dbReference type="SUPFAM" id="SSF47413">
    <property type="entry name" value="lambda repressor-like DNA-binding domains"/>
    <property type="match status" value="2"/>
</dbReference>
<sequence>MAAEVAERAPFGAKWRLLAKVGVRCYILISNVSGAIKVAPLRILQFPVMLPHKFQDAEKFNLQFSDFAKITETADKLRWLRYQKGLRQRDVANYAGIDRSTYVRYEEYGKDFYPLEQMEKIAQLFEMPVDVLLDDYNLFLRNGQGNQIKSIRMKLGLSQRQYADKLGVSLGNLKQWEQNRKQIFKSTWEKYFKQSLESCE</sequence>
<accession>A0A923SBE4</accession>
<dbReference type="GO" id="GO:0003677">
    <property type="term" value="F:DNA binding"/>
    <property type="evidence" value="ECO:0007669"/>
    <property type="project" value="UniProtKB-KW"/>
</dbReference>
<organism evidence="3 4">
    <name type="scientific">Dysosmobacter segnis</name>
    <dbReference type="NCBI Taxonomy" id="2763042"/>
    <lineage>
        <taxon>Bacteria</taxon>
        <taxon>Bacillati</taxon>
        <taxon>Bacillota</taxon>
        <taxon>Clostridia</taxon>
        <taxon>Eubacteriales</taxon>
        <taxon>Oscillospiraceae</taxon>
        <taxon>Dysosmobacter</taxon>
    </lineage>
</organism>
<dbReference type="InterPro" id="IPR001387">
    <property type="entry name" value="Cro/C1-type_HTH"/>
</dbReference>
<dbReference type="PANTHER" id="PTHR46558">
    <property type="entry name" value="TRACRIPTIONAL REGULATORY PROTEIN-RELATED-RELATED"/>
    <property type="match status" value="1"/>
</dbReference>
<dbReference type="PANTHER" id="PTHR46558:SF11">
    <property type="entry name" value="HTH-TYPE TRANSCRIPTIONAL REGULATOR XRE"/>
    <property type="match status" value="1"/>
</dbReference>
<dbReference type="RefSeq" id="WP_187015221.1">
    <property type="nucleotide sequence ID" value="NZ_JACOQI010000011.1"/>
</dbReference>
<dbReference type="AlphaFoldDB" id="A0A923SBE4"/>
<comment type="caution">
    <text evidence="3">The sequence shown here is derived from an EMBL/GenBank/DDBJ whole genome shotgun (WGS) entry which is preliminary data.</text>
</comment>
<reference evidence="3" key="1">
    <citation type="submission" date="2020-08" db="EMBL/GenBank/DDBJ databases">
        <title>Genome public.</title>
        <authorList>
            <person name="Liu C."/>
            <person name="Sun Q."/>
        </authorList>
    </citation>
    <scope>NUCLEOTIDE SEQUENCE</scope>
    <source>
        <strain evidence="3">BX15</strain>
    </source>
</reference>
<evidence type="ECO:0000256" key="1">
    <source>
        <dbReference type="ARBA" id="ARBA00023125"/>
    </source>
</evidence>
<evidence type="ECO:0000313" key="3">
    <source>
        <dbReference type="EMBL" id="MBC5770992.1"/>
    </source>
</evidence>
<name>A0A923SBE4_9FIRM</name>
<protein>
    <submittedName>
        <fullName evidence="3">Helix-turn-helix domain-containing protein</fullName>
    </submittedName>
</protein>
<dbReference type="Proteomes" id="UP000620327">
    <property type="component" value="Unassembled WGS sequence"/>
</dbReference>
<dbReference type="Pfam" id="PF13560">
    <property type="entry name" value="HTH_31"/>
    <property type="match status" value="1"/>
</dbReference>
<dbReference type="PROSITE" id="PS50943">
    <property type="entry name" value="HTH_CROC1"/>
    <property type="match status" value="2"/>
</dbReference>
<keyword evidence="4" id="KW-1185">Reference proteome</keyword>
<dbReference type="Pfam" id="PF01381">
    <property type="entry name" value="HTH_3"/>
    <property type="match status" value="1"/>
</dbReference>
<proteinExistence type="predicted"/>
<dbReference type="CDD" id="cd00093">
    <property type="entry name" value="HTH_XRE"/>
    <property type="match status" value="2"/>
</dbReference>
<dbReference type="EMBL" id="JACOQI010000011">
    <property type="protein sequence ID" value="MBC5770992.1"/>
    <property type="molecule type" value="Genomic_DNA"/>
</dbReference>